<evidence type="ECO:0008006" key="4">
    <source>
        <dbReference type="Google" id="ProtNLM"/>
    </source>
</evidence>
<accession>A0AAV1HUU2</accession>
<dbReference type="Proteomes" id="UP001314263">
    <property type="component" value="Unassembled WGS sequence"/>
</dbReference>
<evidence type="ECO:0000256" key="1">
    <source>
        <dbReference type="SAM" id="MobiDB-lite"/>
    </source>
</evidence>
<feature type="compositionally biased region" description="Low complexity" evidence="1">
    <location>
        <begin position="583"/>
        <end position="603"/>
    </location>
</feature>
<feature type="compositionally biased region" description="Basic and acidic residues" evidence="1">
    <location>
        <begin position="761"/>
        <end position="772"/>
    </location>
</feature>
<protein>
    <recommendedName>
        <fullName evidence="4">THO complex subunit 1</fullName>
    </recommendedName>
</protein>
<dbReference type="Pfam" id="PF11957">
    <property type="entry name" value="efThoc1"/>
    <property type="match status" value="1"/>
</dbReference>
<dbReference type="PANTHER" id="PTHR13265">
    <property type="entry name" value="THO COMPLEX SUBUNIT 1"/>
    <property type="match status" value="1"/>
</dbReference>
<reference evidence="2 3" key="1">
    <citation type="submission" date="2023-10" db="EMBL/GenBank/DDBJ databases">
        <authorList>
            <person name="Maclean D."/>
            <person name="Macfadyen A."/>
        </authorList>
    </citation>
    <scope>NUCLEOTIDE SEQUENCE [LARGE SCALE GENOMIC DNA]</scope>
</reference>
<proteinExistence type="predicted"/>
<sequence length="800" mass="85443">MADIAHEGSTEADGWVAEIQDAVLKGIGAQGAPGPNVLDLLYKTGALSQYVAVSEAGARSLNLQASGHDRILKDSLEHALRQACALLIRQAAEKGASAMLYAHGAAPEPSLERLIDFTVFAAGSSPANFDPGLPYVVMEDIIDQCTIEEAELIFTYLETRIQSLHKMHASFLKSPGKLAVLRICNQLLRRLSRPSSSELCGRITMFLTQLLPLLDRSGVNVQGAFNDSHSTPVEDVPEGALDSSGQPVDKEFYKTFWGLQKVFQYPYSIMEPSAWAAAVGSIKKVLTEFHKQPVGLSSSSSSAEQEAGSMAEEVQLTVKYLSSPKLLRLQLQDAALRRHFLVQALICLHACQNPVNKGSTAAQLKKDALRSKQVVEAEELEGQLYAELEGLPKYGRQFAAAIRSILKRENRWGAWKAEGCPTFEKRSTAALQPLQPLKLAPRKRKAPGGKVDTGVPAINKLRNFCQDNVSCLTGKGNKRFAPEFREFMQPVITEMDPEECVEDQYKTKKDPIYAWKALRLTVRESITGLAQTMEPLIRSRPVRGKGVDLEDIVHRLLPDAVPAGARKKAEQAPGQPPVTQSRATSQDAAPAAGAAADLTPTASSKQAGLADASKAVSDNGPAENKAAPVNAKVEPVDATSAPQQDLQPGQAVEPMQTDLAAPAAASGVTAASTAGHAAALGSKADPPPAETEAATQNLPLAPASDSTAAAEVSALNNSPDVQLVDSKQAALSKVSEADSSKKQGGDTMQLKAEHVNGNSAERSEQEQKHSRPAENGAVPEEEAGAPVRPLRPAAKRTRRG</sequence>
<dbReference type="PANTHER" id="PTHR13265:SF0">
    <property type="entry name" value="HPR1"/>
    <property type="match status" value="1"/>
</dbReference>
<keyword evidence="3" id="KW-1185">Reference proteome</keyword>
<organism evidence="2 3">
    <name type="scientific">Coccomyxa viridis</name>
    <dbReference type="NCBI Taxonomy" id="1274662"/>
    <lineage>
        <taxon>Eukaryota</taxon>
        <taxon>Viridiplantae</taxon>
        <taxon>Chlorophyta</taxon>
        <taxon>core chlorophytes</taxon>
        <taxon>Trebouxiophyceae</taxon>
        <taxon>Trebouxiophyceae incertae sedis</taxon>
        <taxon>Coccomyxaceae</taxon>
        <taxon>Coccomyxa</taxon>
    </lineage>
</organism>
<comment type="caution">
    <text evidence="2">The sequence shown here is derived from an EMBL/GenBank/DDBJ whole genome shotgun (WGS) entry which is preliminary data.</text>
</comment>
<feature type="compositionally biased region" description="Low complexity" evidence="1">
    <location>
        <begin position="663"/>
        <end position="679"/>
    </location>
</feature>
<dbReference type="InterPro" id="IPR021861">
    <property type="entry name" value="THO_THOC1"/>
</dbReference>
<evidence type="ECO:0000313" key="2">
    <source>
        <dbReference type="EMBL" id="CAK0736872.1"/>
    </source>
</evidence>
<name>A0AAV1HUU2_9CHLO</name>
<gene>
    <name evidence="2" type="ORF">CVIRNUC_000817</name>
</gene>
<dbReference type="EMBL" id="CAUYUE010000001">
    <property type="protein sequence ID" value="CAK0736872.1"/>
    <property type="molecule type" value="Genomic_DNA"/>
</dbReference>
<feature type="region of interest" description="Disordered" evidence="1">
    <location>
        <begin position="564"/>
        <end position="629"/>
    </location>
</feature>
<evidence type="ECO:0000313" key="3">
    <source>
        <dbReference type="Proteomes" id="UP001314263"/>
    </source>
</evidence>
<dbReference type="GO" id="GO:0000445">
    <property type="term" value="C:THO complex part of transcription export complex"/>
    <property type="evidence" value="ECO:0007669"/>
    <property type="project" value="TreeGrafter"/>
</dbReference>
<feature type="region of interest" description="Disordered" evidence="1">
    <location>
        <begin position="663"/>
        <end position="800"/>
    </location>
</feature>
<dbReference type="GO" id="GO:0006406">
    <property type="term" value="P:mRNA export from nucleus"/>
    <property type="evidence" value="ECO:0007669"/>
    <property type="project" value="TreeGrafter"/>
</dbReference>
<feature type="compositionally biased region" description="Basic and acidic residues" evidence="1">
    <location>
        <begin position="735"/>
        <end position="744"/>
    </location>
</feature>
<dbReference type="AlphaFoldDB" id="A0AAV1HUU2"/>